<evidence type="ECO:0000259" key="2">
    <source>
        <dbReference type="PROSITE" id="PS51782"/>
    </source>
</evidence>
<dbReference type="Proteomes" id="UP000267794">
    <property type="component" value="Chromosome"/>
</dbReference>
<gene>
    <name evidence="3" type="ORF">BC335_0956</name>
</gene>
<dbReference type="Gene3D" id="3.10.350.10">
    <property type="entry name" value="LysM domain"/>
    <property type="match status" value="1"/>
</dbReference>
<sequence>MAAKKKEPTALRKAKKKVATLKKQQQKVKKAIDHALGKSNGYWVIAQEGPKNKRPHARAMKKKWDKTLSANRNKLKKINKAYSKANDQYKRLKGYQDNKKAVASKIAEHMKSHQNEGNCAIYRTDGHSANVIYISPNTGESETSSVNITSYSVDKGSPRSNYARTSSETKSVSGLVTGKDRAEANSKYKQLEYWRDHHTDLTYEGDFKQSHLLIAELGQNFTDLRDNLQVTLTFQHVRAAEITTSTGNNSKTKKSKSTKTTAGSRNKRYTAITIKPGDTLLGLSRKYGRSVAWLQKVNHIKNPNKIYAGRSLYVSEKQKKINKKVRVK</sequence>
<evidence type="ECO:0000313" key="3">
    <source>
        <dbReference type="EMBL" id="AYE61444.1"/>
    </source>
</evidence>
<dbReference type="EMBL" id="CP017982">
    <property type="protein sequence ID" value="AYE61444.1"/>
    <property type="molecule type" value="Genomic_DNA"/>
</dbReference>
<evidence type="ECO:0000256" key="1">
    <source>
        <dbReference type="SAM" id="MobiDB-lite"/>
    </source>
</evidence>
<dbReference type="Pfam" id="PF01476">
    <property type="entry name" value="LysM"/>
    <property type="match status" value="1"/>
</dbReference>
<proteinExistence type="predicted"/>
<dbReference type="SMART" id="SM00257">
    <property type="entry name" value="LysM"/>
    <property type="match status" value="1"/>
</dbReference>
<feature type="region of interest" description="Disordered" evidence="1">
    <location>
        <begin position="1"/>
        <end position="25"/>
    </location>
</feature>
<evidence type="ECO:0000313" key="4">
    <source>
        <dbReference type="Proteomes" id="UP000267794"/>
    </source>
</evidence>
<dbReference type="RefSeq" id="WP_162922102.1">
    <property type="nucleotide sequence ID" value="NZ_CP017982.1"/>
</dbReference>
<name>A0A386REB3_LACHE</name>
<protein>
    <recommendedName>
        <fullName evidence="2">LysM domain-containing protein</fullName>
    </recommendedName>
</protein>
<dbReference type="CDD" id="cd00118">
    <property type="entry name" value="LysM"/>
    <property type="match status" value="1"/>
</dbReference>
<dbReference type="Pfam" id="PF21821">
    <property type="entry name" value="Dit_like"/>
    <property type="match status" value="1"/>
</dbReference>
<dbReference type="AlphaFoldDB" id="A0A386REB3"/>
<dbReference type="InterPro" id="IPR018392">
    <property type="entry name" value="LysM"/>
</dbReference>
<organism evidence="3 4">
    <name type="scientific">Lactobacillus helveticus</name>
    <name type="common">Lactobacillus suntoryeus</name>
    <dbReference type="NCBI Taxonomy" id="1587"/>
    <lineage>
        <taxon>Bacteria</taxon>
        <taxon>Bacillati</taxon>
        <taxon>Bacillota</taxon>
        <taxon>Bacilli</taxon>
        <taxon>Lactobacillales</taxon>
        <taxon>Lactobacillaceae</taxon>
        <taxon>Lactobacillus</taxon>
    </lineage>
</organism>
<feature type="domain" description="LysM" evidence="2">
    <location>
        <begin position="270"/>
        <end position="314"/>
    </location>
</feature>
<dbReference type="SUPFAM" id="SSF54106">
    <property type="entry name" value="LysM domain"/>
    <property type="match status" value="1"/>
</dbReference>
<feature type="compositionally biased region" description="Basic residues" evidence="1">
    <location>
        <begin position="12"/>
        <end position="25"/>
    </location>
</feature>
<dbReference type="PROSITE" id="PS51782">
    <property type="entry name" value="LYSM"/>
    <property type="match status" value="1"/>
</dbReference>
<dbReference type="InterPro" id="IPR036779">
    <property type="entry name" value="LysM_dom_sf"/>
</dbReference>
<reference evidence="3 4" key="1">
    <citation type="submission" date="2016-10" db="EMBL/GenBank/DDBJ databases">
        <title>Complete genomic sequencing of Lactobacillus helveticus LH99 and comparative genome analysis.</title>
        <authorList>
            <person name="Li N."/>
            <person name="You C."/>
            <person name="Liu Z."/>
        </authorList>
    </citation>
    <scope>NUCLEOTIDE SEQUENCE [LARGE SCALE GENOMIC DNA]</scope>
    <source>
        <strain evidence="3 4">LH99</strain>
    </source>
</reference>
<accession>A0A386REB3</accession>
<dbReference type="InterPro" id="IPR048494">
    <property type="entry name" value="Dit-like_N"/>
</dbReference>
<feature type="compositionally biased region" description="Basic and acidic residues" evidence="1">
    <location>
        <begin position="1"/>
        <end position="10"/>
    </location>
</feature>